<keyword evidence="2" id="KW-1185">Reference proteome</keyword>
<protein>
    <submittedName>
        <fullName evidence="1">Uncharacterized protein</fullName>
    </submittedName>
</protein>
<dbReference type="Proteomes" id="UP001158050">
    <property type="component" value="Unassembled WGS sequence"/>
</dbReference>
<gene>
    <name evidence="1" type="ORF">SAMN05421679_102468</name>
</gene>
<dbReference type="EMBL" id="FXUO01000002">
    <property type="protein sequence ID" value="SMP90874.1"/>
    <property type="molecule type" value="Genomic_DNA"/>
</dbReference>
<proteinExistence type="predicted"/>
<evidence type="ECO:0000313" key="1">
    <source>
        <dbReference type="EMBL" id="SMP90874.1"/>
    </source>
</evidence>
<organism evidence="1 2">
    <name type="scientific">Epilithonimonas pallida</name>
    <dbReference type="NCBI Taxonomy" id="373671"/>
    <lineage>
        <taxon>Bacteria</taxon>
        <taxon>Pseudomonadati</taxon>
        <taxon>Bacteroidota</taxon>
        <taxon>Flavobacteriia</taxon>
        <taxon>Flavobacteriales</taxon>
        <taxon>Weeksellaceae</taxon>
        <taxon>Chryseobacterium group</taxon>
        <taxon>Epilithonimonas</taxon>
    </lineage>
</organism>
<reference evidence="1 2" key="1">
    <citation type="submission" date="2017-05" db="EMBL/GenBank/DDBJ databases">
        <authorList>
            <person name="Varghese N."/>
            <person name="Submissions S."/>
        </authorList>
    </citation>
    <scope>NUCLEOTIDE SEQUENCE [LARGE SCALE GENOMIC DNA]</scope>
    <source>
        <strain evidence="1 2">DSM 18015</strain>
    </source>
</reference>
<dbReference type="RefSeq" id="WP_283415951.1">
    <property type="nucleotide sequence ID" value="NZ_FXUO01000002.1"/>
</dbReference>
<comment type="caution">
    <text evidence="1">The sequence shown here is derived from an EMBL/GenBank/DDBJ whole genome shotgun (WGS) entry which is preliminary data.</text>
</comment>
<accession>A0ABY1R3S6</accession>
<evidence type="ECO:0000313" key="2">
    <source>
        <dbReference type="Proteomes" id="UP001158050"/>
    </source>
</evidence>
<name>A0ABY1R3S6_9FLAO</name>
<sequence length="121" mass="14332">MIKKEHINKRISFVEKYFTIIDEDVFIDYICIHIEDENQICLTIDSSGENIIIISFEEMSDCIKRTAIKYNIEKIIENVFITDEYYQIDDYKQLIGIKYRLVDRDLKISIGLDTLIYSFAG</sequence>